<feature type="non-terminal residue" evidence="3">
    <location>
        <position position="1"/>
    </location>
</feature>
<evidence type="ECO:0000313" key="2">
    <source>
        <dbReference type="EMBL" id="GMT37770.1"/>
    </source>
</evidence>
<gene>
    <name evidence="1" type="ORF">PFISCL1PPCAC_16471</name>
    <name evidence="2" type="ORF">PFISCL1PPCAC_29067</name>
    <name evidence="3" type="ORF">PFISCL1PPCAC_29240</name>
</gene>
<evidence type="ECO:0000313" key="3">
    <source>
        <dbReference type="EMBL" id="GMT37943.1"/>
    </source>
</evidence>
<feature type="non-terminal residue" evidence="3">
    <location>
        <position position="170"/>
    </location>
</feature>
<dbReference type="Proteomes" id="UP001432322">
    <property type="component" value="Unassembled WGS sequence"/>
</dbReference>
<protein>
    <recommendedName>
        <fullName evidence="5">Ribosomal protein</fullName>
    </recommendedName>
</protein>
<dbReference type="EMBL" id="BTSY01000366">
    <property type="protein sequence ID" value="GMT37943.1"/>
    <property type="molecule type" value="Genomic_DNA"/>
</dbReference>
<dbReference type="EMBL" id="BTSY01000004">
    <property type="protein sequence ID" value="GMT25174.1"/>
    <property type="molecule type" value="Genomic_DNA"/>
</dbReference>
<keyword evidence="4" id="KW-1185">Reference proteome</keyword>
<sequence>QVDQTRLIEWMRYCLYSLSFLSLRPLQPPRKCPSHCGRSKLNETTTYPFSRSALLPSASRRGSHSASRPPSTTLNAAVTIVACDCSHLPSSSSVQSFFLFSFALLLVSCESVGIRRGESTNTYGRTKDRAETFEIRPQVTFIYRTPRVQNRQSNCDRSFSAIVGIKPFLD</sequence>
<evidence type="ECO:0000313" key="1">
    <source>
        <dbReference type="EMBL" id="GMT25174.1"/>
    </source>
</evidence>
<dbReference type="EMBL" id="BTSY01000259">
    <property type="protein sequence ID" value="GMT37770.1"/>
    <property type="molecule type" value="Genomic_DNA"/>
</dbReference>
<dbReference type="AlphaFoldDB" id="A0AAV5X3S0"/>
<comment type="caution">
    <text evidence="3">The sequence shown here is derived from an EMBL/GenBank/DDBJ whole genome shotgun (WGS) entry which is preliminary data.</text>
</comment>
<evidence type="ECO:0008006" key="5">
    <source>
        <dbReference type="Google" id="ProtNLM"/>
    </source>
</evidence>
<accession>A0AAV5X3S0</accession>
<organism evidence="3 4">
    <name type="scientific">Pristionchus fissidentatus</name>
    <dbReference type="NCBI Taxonomy" id="1538716"/>
    <lineage>
        <taxon>Eukaryota</taxon>
        <taxon>Metazoa</taxon>
        <taxon>Ecdysozoa</taxon>
        <taxon>Nematoda</taxon>
        <taxon>Chromadorea</taxon>
        <taxon>Rhabditida</taxon>
        <taxon>Rhabditina</taxon>
        <taxon>Diplogasteromorpha</taxon>
        <taxon>Diplogasteroidea</taxon>
        <taxon>Neodiplogasteridae</taxon>
        <taxon>Pristionchus</taxon>
    </lineage>
</organism>
<name>A0AAV5X3S0_9BILA</name>
<reference evidence="3" key="1">
    <citation type="submission" date="2023-10" db="EMBL/GenBank/DDBJ databases">
        <title>Genome assembly of Pristionchus species.</title>
        <authorList>
            <person name="Yoshida K."/>
            <person name="Sommer R.J."/>
        </authorList>
    </citation>
    <scope>NUCLEOTIDE SEQUENCE</scope>
    <source>
        <strain evidence="3">RS5133</strain>
    </source>
</reference>
<evidence type="ECO:0000313" key="4">
    <source>
        <dbReference type="Proteomes" id="UP001432322"/>
    </source>
</evidence>
<proteinExistence type="predicted"/>